<accession>A0A1L9PTN2</accession>
<dbReference type="RefSeq" id="XP_040670649.1">
    <property type="nucleotide sequence ID" value="XM_040817133.1"/>
</dbReference>
<feature type="compositionally biased region" description="Polar residues" evidence="6">
    <location>
        <begin position="362"/>
        <end position="372"/>
    </location>
</feature>
<comment type="subcellular location">
    <subcellularLocation>
        <location evidence="1">Membrane</location>
        <topology evidence="1">Multi-pass membrane protein</topology>
    </subcellularLocation>
</comment>
<dbReference type="PANTHER" id="PTHR33048">
    <property type="entry name" value="PTH11-LIKE INTEGRAL MEMBRANE PROTEIN (AFU_ORTHOLOGUE AFUA_5G11245)"/>
    <property type="match status" value="1"/>
</dbReference>
<feature type="transmembrane region" description="Helical" evidence="7">
    <location>
        <begin position="100"/>
        <end position="118"/>
    </location>
</feature>
<feature type="transmembrane region" description="Helical" evidence="7">
    <location>
        <begin position="15"/>
        <end position="38"/>
    </location>
</feature>
<dbReference type="GO" id="GO:0016020">
    <property type="term" value="C:membrane"/>
    <property type="evidence" value="ECO:0007669"/>
    <property type="project" value="UniProtKB-SubCell"/>
</dbReference>
<dbReference type="AlphaFoldDB" id="A0A1L9PTN2"/>
<feature type="transmembrane region" description="Helical" evidence="7">
    <location>
        <begin position="244"/>
        <end position="269"/>
    </location>
</feature>
<sequence length="378" mass="41454">MDSSSDDLPHDNLQAQAIGLIFGFPAAATVVVLLRVYIRVWMRSFAADDWVICAALALYWAETVTSYFTIKLQYIGYHVWDIPEDYNAVLAGKYSYATELLYNPILALIKASILLFLLRLTGQKVAVRRTIWAIMVLNAVAAVATFLVTVFNCVPIASNWNPAAYPDKKCVNFADFVTGTASVAIFTDFLVLLLPTWIVYNLHIARKQKIMLVGILSFGLITVLAGIIRVILLDKFDRNIPPDSSYSVLFCISTIEVGLAFVAACAPALKPLFVRLVPRLFSSASHTGQYNRPAGRYGYAYDLDHVSKSRKTQGGNTTSVLGGDEDVPAPCGSQSVSKRKNGIMMTTETEVRWEDSPGTVDGTVNDSSTESLVQLGGR</sequence>
<evidence type="ECO:0000256" key="3">
    <source>
        <dbReference type="ARBA" id="ARBA00022989"/>
    </source>
</evidence>
<dbReference type="EMBL" id="KV878132">
    <property type="protein sequence ID" value="OJJ04887.1"/>
    <property type="molecule type" value="Genomic_DNA"/>
</dbReference>
<evidence type="ECO:0000256" key="2">
    <source>
        <dbReference type="ARBA" id="ARBA00022692"/>
    </source>
</evidence>
<dbReference type="STRING" id="1036611.A0A1L9PTN2"/>
<evidence type="ECO:0000313" key="9">
    <source>
        <dbReference type="EMBL" id="OJJ04887.1"/>
    </source>
</evidence>
<protein>
    <recommendedName>
        <fullName evidence="8">Rhodopsin domain-containing protein</fullName>
    </recommendedName>
</protein>
<proteinExistence type="inferred from homology"/>
<feature type="transmembrane region" description="Helical" evidence="7">
    <location>
        <begin position="212"/>
        <end position="232"/>
    </location>
</feature>
<dbReference type="Pfam" id="PF20684">
    <property type="entry name" value="Fung_rhodopsin"/>
    <property type="match status" value="1"/>
</dbReference>
<keyword evidence="2 7" id="KW-0812">Transmembrane</keyword>
<feature type="region of interest" description="Disordered" evidence="6">
    <location>
        <begin position="310"/>
        <end position="378"/>
    </location>
</feature>
<comment type="similarity">
    <text evidence="5">Belongs to the SAT4 family.</text>
</comment>
<organism evidence="9 10">
    <name type="scientific">Aspergillus versicolor CBS 583.65</name>
    <dbReference type="NCBI Taxonomy" id="1036611"/>
    <lineage>
        <taxon>Eukaryota</taxon>
        <taxon>Fungi</taxon>
        <taxon>Dikarya</taxon>
        <taxon>Ascomycota</taxon>
        <taxon>Pezizomycotina</taxon>
        <taxon>Eurotiomycetes</taxon>
        <taxon>Eurotiomycetidae</taxon>
        <taxon>Eurotiales</taxon>
        <taxon>Aspergillaceae</taxon>
        <taxon>Aspergillus</taxon>
        <taxon>Aspergillus subgen. Nidulantes</taxon>
    </lineage>
</organism>
<evidence type="ECO:0000256" key="4">
    <source>
        <dbReference type="ARBA" id="ARBA00023136"/>
    </source>
</evidence>
<keyword evidence="10" id="KW-1185">Reference proteome</keyword>
<evidence type="ECO:0000256" key="7">
    <source>
        <dbReference type="SAM" id="Phobius"/>
    </source>
</evidence>
<evidence type="ECO:0000313" key="10">
    <source>
        <dbReference type="Proteomes" id="UP000184073"/>
    </source>
</evidence>
<evidence type="ECO:0000259" key="8">
    <source>
        <dbReference type="Pfam" id="PF20684"/>
    </source>
</evidence>
<dbReference type="InterPro" id="IPR049326">
    <property type="entry name" value="Rhodopsin_dom_fungi"/>
</dbReference>
<feature type="domain" description="Rhodopsin" evidence="8">
    <location>
        <begin position="34"/>
        <end position="274"/>
    </location>
</feature>
<dbReference type="VEuPathDB" id="FungiDB:ASPVEDRAFT_820783"/>
<keyword evidence="3 7" id="KW-1133">Transmembrane helix</keyword>
<reference evidence="10" key="1">
    <citation type="journal article" date="2017" name="Genome Biol.">
        <title>Comparative genomics reveals high biological diversity and specific adaptations in the industrially and medically important fungal genus Aspergillus.</title>
        <authorList>
            <person name="de Vries R.P."/>
            <person name="Riley R."/>
            <person name="Wiebenga A."/>
            <person name="Aguilar-Osorio G."/>
            <person name="Amillis S."/>
            <person name="Uchima C.A."/>
            <person name="Anderluh G."/>
            <person name="Asadollahi M."/>
            <person name="Askin M."/>
            <person name="Barry K."/>
            <person name="Battaglia E."/>
            <person name="Bayram O."/>
            <person name="Benocci T."/>
            <person name="Braus-Stromeyer S.A."/>
            <person name="Caldana C."/>
            <person name="Canovas D."/>
            <person name="Cerqueira G.C."/>
            <person name="Chen F."/>
            <person name="Chen W."/>
            <person name="Choi C."/>
            <person name="Clum A."/>
            <person name="Dos Santos R.A."/>
            <person name="Damasio A.R."/>
            <person name="Diallinas G."/>
            <person name="Emri T."/>
            <person name="Fekete E."/>
            <person name="Flipphi M."/>
            <person name="Freyberg S."/>
            <person name="Gallo A."/>
            <person name="Gournas C."/>
            <person name="Habgood R."/>
            <person name="Hainaut M."/>
            <person name="Harispe M.L."/>
            <person name="Henrissat B."/>
            <person name="Hilden K.S."/>
            <person name="Hope R."/>
            <person name="Hossain A."/>
            <person name="Karabika E."/>
            <person name="Karaffa L."/>
            <person name="Karanyi Z."/>
            <person name="Krasevec N."/>
            <person name="Kuo A."/>
            <person name="Kusch H."/>
            <person name="LaButti K."/>
            <person name="Lagendijk E.L."/>
            <person name="Lapidus A."/>
            <person name="Levasseur A."/>
            <person name="Lindquist E."/>
            <person name="Lipzen A."/>
            <person name="Logrieco A.F."/>
            <person name="MacCabe A."/>
            <person name="Maekelae M.R."/>
            <person name="Malavazi I."/>
            <person name="Melin P."/>
            <person name="Meyer V."/>
            <person name="Mielnichuk N."/>
            <person name="Miskei M."/>
            <person name="Molnar A.P."/>
            <person name="Mule G."/>
            <person name="Ngan C.Y."/>
            <person name="Orejas M."/>
            <person name="Orosz E."/>
            <person name="Ouedraogo J.P."/>
            <person name="Overkamp K.M."/>
            <person name="Park H.-S."/>
            <person name="Perrone G."/>
            <person name="Piumi F."/>
            <person name="Punt P.J."/>
            <person name="Ram A.F."/>
            <person name="Ramon A."/>
            <person name="Rauscher S."/>
            <person name="Record E."/>
            <person name="Riano-Pachon D.M."/>
            <person name="Robert V."/>
            <person name="Roehrig J."/>
            <person name="Ruller R."/>
            <person name="Salamov A."/>
            <person name="Salih N.S."/>
            <person name="Samson R.A."/>
            <person name="Sandor E."/>
            <person name="Sanguinetti M."/>
            <person name="Schuetze T."/>
            <person name="Sepcic K."/>
            <person name="Shelest E."/>
            <person name="Sherlock G."/>
            <person name="Sophianopoulou V."/>
            <person name="Squina F.M."/>
            <person name="Sun H."/>
            <person name="Susca A."/>
            <person name="Todd R.B."/>
            <person name="Tsang A."/>
            <person name="Unkles S.E."/>
            <person name="van de Wiele N."/>
            <person name="van Rossen-Uffink D."/>
            <person name="Oliveira J.V."/>
            <person name="Vesth T.C."/>
            <person name="Visser J."/>
            <person name="Yu J.-H."/>
            <person name="Zhou M."/>
            <person name="Andersen M.R."/>
            <person name="Archer D.B."/>
            <person name="Baker S.E."/>
            <person name="Benoit I."/>
            <person name="Brakhage A.A."/>
            <person name="Braus G.H."/>
            <person name="Fischer R."/>
            <person name="Frisvad J.C."/>
            <person name="Goldman G.H."/>
            <person name="Houbraken J."/>
            <person name="Oakley B."/>
            <person name="Pocsi I."/>
            <person name="Scazzocchio C."/>
            <person name="Seiboth B."/>
            <person name="vanKuyk P.A."/>
            <person name="Wortman J."/>
            <person name="Dyer P.S."/>
            <person name="Grigoriev I.V."/>
        </authorList>
    </citation>
    <scope>NUCLEOTIDE SEQUENCE [LARGE SCALE GENOMIC DNA]</scope>
    <source>
        <strain evidence="10">CBS 583.65</strain>
    </source>
</reference>
<dbReference type="Proteomes" id="UP000184073">
    <property type="component" value="Unassembled WGS sequence"/>
</dbReference>
<gene>
    <name evidence="9" type="ORF">ASPVEDRAFT_820783</name>
</gene>
<evidence type="ECO:0000256" key="6">
    <source>
        <dbReference type="SAM" id="MobiDB-lite"/>
    </source>
</evidence>
<feature type="transmembrane region" description="Helical" evidence="7">
    <location>
        <begin position="130"/>
        <end position="157"/>
    </location>
</feature>
<evidence type="ECO:0000256" key="5">
    <source>
        <dbReference type="ARBA" id="ARBA00038359"/>
    </source>
</evidence>
<feature type="transmembrane region" description="Helical" evidence="7">
    <location>
        <begin position="177"/>
        <end position="200"/>
    </location>
</feature>
<dbReference type="OrthoDB" id="5329176at2759"/>
<keyword evidence="4 7" id="KW-0472">Membrane</keyword>
<evidence type="ECO:0000256" key="1">
    <source>
        <dbReference type="ARBA" id="ARBA00004141"/>
    </source>
</evidence>
<feature type="transmembrane region" description="Helical" evidence="7">
    <location>
        <begin position="50"/>
        <end position="70"/>
    </location>
</feature>
<dbReference type="GeneID" id="63732644"/>
<dbReference type="InterPro" id="IPR052337">
    <property type="entry name" value="SAT4-like"/>
</dbReference>
<name>A0A1L9PTN2_ASPVE</name>
<dbReference type="PANTHER" id="PTHR33048:SF108">
    <property type="entry name" value="INTEGRAL MEMBRANE PROTEIN"/>
    <property type="match status" value="1"/>
</dbReference>